<evidence type="ECO:0000256" key="5">
    <source>
        <dbReference type="ARBA" id="ARBA00005490"/>
    </source>
</evidence>
<evidence type="ECO:0000259" key="26">
    <source>
        <dbReference type="PROSITE" id="PS50011"/>
    </source>
</evidence>
<feature type="compositionally biased region" description="Polar residues" evidence="25">
    <location>
        <begin position="374"/>
        <end position="385"/>
    </location>
</feature>
<dbReference type="Gene3D" id="1.10.287.110">
    <property type="entry name" value="DnaJ domain"/>
    <property type="match status" value="1"/>
</dbReference>
<evidence type="ECO:0000256" key="14">
    <source>
        <dbReference type="ARBA" id="ARBA00022840"/>
    </source>
</evidence>
<feature type="region of interest" description="Disordered" evidence="25">
    <location>
        <begin position="850"/>
        <end position="886"/>
    </location>
</feature>
<dbReference type="GO" id="GO:2000369">
    <property type="term" value="P:regulation of clathrin-dependent endocytosis"/>
    <property type="evidence" value="ECO:0007669"/>
    <property type="project" value="TreeGrafter"/>
</dbReference>
<gene>
    <name evidence="29" type="primary">GAK</name>
</gene>
<keyword evidence="8" id="KW-0963">Cytoplasm</keyword>
<protein>
    <recommendedName>
        <fullName evidence="23">Cyclin-G-associated kinase</fullName>
        <ecNumber evidence="6">2.7.11.1</ecNumber>
    </recommendedName>
    <alternativeName>
        <fullName evidence="24">DnaJ homolog subfamily C member 26</fullName>
    </alternativeName>
</protein>
<dbReference type="InterPro" id="IPR029021">
    <property type="entry name" value="Prot-tyrosine_phosphatase-like"/>
</dbReference>
<dbReference type="EMBL" id="GAMC01014314">
    <property type="protein sequence ID" value="JAB92241.1"/>
    <property type="molecule type" value="mRNA"/>
</dbReference>
<dbReference type="Gene3D" id="3.90.190.10">
    <property type="entry name" value="Protein tyrosine phosphatase superfamily"/>
    <property type="match status" value="1"/>
</dbReference>
<evidence type="ECO:0000259" key="27">
    <source>
        <dbReference type="PROSITE" id="PS50076"/>
    </source>
</evidence>
<feature type="compositionally biased region" description="Polar residues" evidence="25">
    <location>
        <begin position="1079"/>
        <end position="1139"/>
    </location>
</feature>
<comment type="catalytic activity">
    <reaction evidence="20">
        <text>L-threonyl-[protein] + ATP = O-phospho-L-threonyl-[protein] + ADP + H(+)</text>
        <dbReference type="Rhea" id="RHEA:46608"/>
        <dbReference type="Rhea" id="RHEA-COMP:11060"/>
        <dbReference type="Rhea" id="RHEA-COMP:11605"/>
        <dbReference type="ChEBI" id="CHEBI:15378"/>
        <dbReference type="ChEBI" id="CHEBI:30013"/>
        <dbReference type="ChEBI" id="CHEBI:30616"/>
        <dbReference type="ChEBI" id="CHEBI:61977"/>
        <dbReference type="ChEBI" id="CHEBI:456216"/>
        <dbReference type="EC" id="2.7.11.1"/>
    </reaction>
</comment>
<evidence type="ECO:0000256" key="20">
    <source>
        <dbReference type="ARBA" id="ARBA00047899"/>
    </source>
</evidence>
<dbReference type="Gene3D" id="2.60.40.1110">
    <property type="match status" value="1"/>
</dbReference>
<keyword evidence="9" id="KW-0723">Serine/threonine-protein kinase</keyword>
<dbReference type="SMART" id="SM01326">
    <property type="entry name" value="PTEN_C2"/>
    <property type="match status" value="1"/>
</dbReference>
<evidence type="ECO:0000256" key="4">
    <source>
        <dbReference type="ARBA" id="ARBA00004601"/>
    </source>
</evidence>
<dbReference type="GO" id="GO:0045747">
    <property type="term" value="P:positive regulation of Notch signaling pathway"/>
    <property type="evidence" value="ECO:0007669"/>
    <property type="project" value="TreeGrafter"/>
</dbReference>
<comment type="similarity">
    <text evidence="5">Belongs to the protein kinase superfamily. AGC Ser/Thr protein kinase family. PKC subfamily.</text>
</comment>
<dbReference type="FunFam" id="1.10.510.10:FF:000228">
    <property type="entry name" value="cyclin-G-associated kinase isoform X1"/>
    <property type="match status" value="1"/>
</dbReference>
<evidence type="ECO:0000313" key="29">
    <source>
        <dbReference type="EMBL" id="JAB92241.1"/>
    </source>
</evidence>
<dbReference type="SUPFAM" id="SSF46565">
    <property type="entry name" value="Chaperone J-domain"/>
    <property type="match status" value="1"/>
</dbReference>
<dbReference type="KEGG" id="ccat:101448279"/>
<dbReference type="InterPro" id="IPR001623">
    <property type="entry name" value="DnaJ_domain"/>
</dbReference>
<dbReference type="GeneID" id="101448279"/>
<dbReference type="SUPFAM" id="SSF56112">
    <property type="entry name" value="Protein kinase-like (PK-like)"/>
    <property type="match status" value="1"/>
</dbReference>
<dbReference type="InterPro" id="IPR036869">
    <property type="entry name" value="J_dom_sf"/>
</dbReference>
<dbReference type="CDD" id="cd06257">
    <property type="entry name" value="DnaJ"/>
    <property type="match status" value="1"/>
</dbReference>
<organism evidence="29">
    <name type="scientific">Ceratitis capitata</name>
    <name type="common">Mediterranean fruit fly</name>
    <name type="synonym">Tephritis capitata</name>
    <dbReference type="NCBI Taxonomy" id="7213"/>
    <lineage>
        <taxon>Eukaryota</taxon>
        <taxon>Metazoa</taxon>
        <taxon>Ecdysozoa</taxon>
        <taxon>Arthropoda</taxon>
        <taxon>Hexapoda</taxon>
        <taxon>Insecta</taxon>
        <taxon>Pterygota</taxon>
        <taxon>Neoptera</taxon>
        <taxon>Endopterygota</taxon>
        <taxon>Diptera</taxon>
        <taxon>Brachycera</taxon>
        <taxon>Muscomorpha</taxon>
        <taxon>Tephritoidea</taxon>
        <taxon>Tephritidae</taxon>
        <taxon>Ceratitis</taxon>
        <taxon>Ceratitis</taxon>
    </lineage>
</organism>
<evidence type="ECO:0000256" key="3">
    <source>
        <dbReference type="ARBA" id="ARBA00004556"/>
    </source>
</evidence>
<feature type="compositionally biased region" description="Low complexity" evidence="25">
    <location>
        <begin position="971"/>
        <end position="982"/>
    </location>
</feature>
<evidence type="ECO:0000256" key="17">
    <source>
        <dbReference type="ARBA" id="ARBA00023034"/>
    </source>
</evidence>
<comment type="catalytic activity">
    <reaction evidence="21">
        <text>L-seryl-[protein] + ATP = O-phospho-L-seryl-[protein] + ADP + H(+)</text>
        <dbReference type="Rhea" id="RHEA:17989"/>
        <dbReference type="Rhea" id="RHEA-COMP:9863"/>
        <dbReference type="Rhea" id="RHEA-COMP:11604"/>
        <dbReference type="ChEBI" id="CHEBI:15378"/>
        <dbReference type="ChEBI" id="CHEBI:29999"/>
        <dbReference type="ChEBI" id="CHEBI:30616"/>
        <dbReference type="ChEBI" id="CHEBI:83421"/>
        <dbReference type="ChEBI" id="CHEBI:456216"/>
        <dbReference type="EC" id="2.7.11.1"/>
    </reaction>
</comment>
<dbReference type="InterPro" id="IPR008271">
    <property type="entry name" value="Ser/Thr_kinase_AS"/>
</dbReference>
<feature type="domain" description="Protein kinase" evidence="26">
    <location>
        <begin position="54"/>
        <end position="325"/>
    </location>
</feature>
<dbReference type="PROSITE" id="PS50011">
    <property type="entry name" value="PROTEIN_KINASE_DOM"/>
    <property type="match status" value="1"/>
</dbReference>
<dbReference type="Gene3D" id="1.10.510.10">
    <property type="entry name" value="Transferase(Phosphotransferase) domain 1"/>
    <property type="match status" value="1"/>
</dbReference>
<dbReference type="Pfam" id="PF10409">
    <property type="entry name" value="PTEN_C2"/>
    <property type="match status" value="1"/>
</dbReference>
<evidence type="ECO:0000256" key="7">
    <source>
        <dbReference type="ARBA" id="ARBA00022481"/>
    </source>
</evidence>
<dbReference type="OrthoDB" id="1717591at2759"/>
<comment type="function">
    <text evidence="22">Associates with cyclin G and CDK5. Seems to act as an auxilin homolog that is involved in the uncoating of clathrin-coated vesicles by Hsc70 in non-neuronal cells. Expression oscillates slightly during the cell cycle, peaking at G1. May play a role in clathrin-mediated endocytosis and intracellular trafficking, and in the dynamics of clathrin assembly/disassembly.</text>
</comment>
<evidence type="ECO:0000256" key="25">
    <source>
        <dbReference type="SAM" id="MobiDB-lite"/>
    </source>
</evidence>
<dbReference type="SUPFAM" id="SSF52799">
    <property type="entry name" value="(Phosphotyrosine protein) phosphatases II"/>
    <property type="match status" value="1"/>
</dbReference>
<dbReference type="CTD" id="40527"/>
<feature type="region of interest" description="Disordered" evidence="25">
    <location>
        <begin position="812"/>
        <end position="837"/>
    </location>
</feature>
<feature type="compositionally biased region" description="Polar residues" evidence="25">
    <location>
        <begin position="346"/>
        <end position="367"/>
    </location>
</feature>
<evidence type="ECO:0000259" key="28">
    <source>
        <dbReference type="PROSITE" id="PS51182"/>
    </source>
</evidence>
<keyword evidence="16" id="KW-0007">Acetylation</keyword>
<dbReference type="PANTHER" id="PTHR22967:SF57">
    <property type="entry name" value="AUXILIN, ISOFORM A-RELATED"/>
    <property type="match status" value="1"/>
</dbReference>
<evidence type="ECO:0000256" key="24">
    <source>
        <dbReference type="ARBA" id="ARBA00076380"/>
    </source>
</evidence>
<dbReference type="InterPro" id="IPR011009">
    <property type="entry name" value="Kinase-like_dom_sf"/>
</dbReference>
<evidence type="ECO:0000256" key="12">
    <source>
        <dbReference type="ARBA" id="ARBA00022741"/>
    </source>
</evidence>
<evidence type="ECO:0000256" key="22">
    <source>
        <dbReference type="ARBA" id="ARBA00054326"/>
    </source>
</evidence>
<evidence type="ECO:0000256" key="21">
    <source>
        <dbReference type="ARBA" id="ARBA00048679"/>
    </source>
</evidence>
<evidence type="ECO:0000256" key="18">
    <source>
        <dbReference type="ARBA" id="ARBA00023306"/>
    </source>
</evidence>
<dbReference type="PANTHER" id="PTHR22967">
    <property type="entry name" value="SERINE/THREONINE PROTEIN KINASE"/>
    <property type="match status" value="1"/>
</dbReference>
<keyword evidence="13 29" id="KW-0418">Kinase</keyword>
<dbReference type="GO" id="GO:0048471">
    <property type="term" value="C:perinuclear region of cytoplasm"/>
    <property type="evidence" value="ECO:0007669"/>
    <property type="project" value="UniProtKB-SubCell"/>
</dbReference>
<evidence type="ECO:0000256" key="16">
    <source>
        <dbReference type="ARBA" id="ARBA00022990"/>
    </source>
</evidence>
<evidence type="ECO:0000256" key="19">
    <source>
        <dbReference type="ARBA" id="ARBA00023329"/>
    </source>
</evidence>
<evidence type="ECO:0000256" key="6">
    <source>
        <dbReference type="ARBA" id="ARBA00012513"/>
    </source>
</evidence>
<dbReference type="PROSITE" id="PS50076">
    <property type="entry name" value="DNAJ_2"/>
    <property type="match status" value="1"/>
</dbReference>
<dbReference type="GO" id="GO:0005524">
    <property type="term" value="F:ATP binding"/>
    <property type="evidence" value="ECO:0007669"/>
    <property type="project" value="UniProtKB-KW"/>
</dbReference>
<dbReference type="FunFam" id="3.90.190.10:FF:000099">
    <property type="entry name" value="Blast:Cyclin-G-associated kinase"/>
    <property type="match status" value="1"/>
</dbReference>
<dbReference type="PROSITE" id="PS00108">
    <property type="entry name" value="PROTEIN_KINASE_ST"/>
    <property type="match status" value="1"/>
</dbReference>
<evidence type="ECO:0000256" key="9">
    <source>
        <dbReference type="ARBA" id="ARBA00022527"/>
    </source>
</evidence>
<keyword evidence="19" id="KW-0968">Cytoplasmic vesicle</keyword>
<comment type="subcellular location">
    <subcellularLocation>
        <location evidence="2">Cell junction</location>
        <location evidence="2">Focal adhesion</location>
    </subcellularLocation>
    <subcellularLocation>
        <location evidence="3">Cytoplasm</location>
        <location evidence="3">Perinuclear region</location>
    </subcellularLocation>
    <subcellularLocation>
        <location evidence="1">Cytoplasmic vesicle</location>
        <location evidence="1">Clathrin-coated vesicle</location>
    </subcellularLocation>
    <subcellularLocation>
        <location evidence="4">Golgi apparatus</location>
        <location evidence="4">trans-Golgi network</location>
    </subcellularLocation>
</comment>
<reference evidence="29" key="2">
    <citation type="journal article" date="2014" name="BMC Genomics">
        <title>A genomic perspective to assessing quality of mass-reared SIT flies used in Mediterranean fruit fly (Ceratitis capitata) eradication in California.</title>
        <authorList>
            <person name="Calla B."/>
            <person name="Hall B."/>
            <person name="Hou S."/>
            <person name="Geib S.M."/>
        </authorList>
    </citation>
    <scope>NUCLEOTIDE SEQUENCE</scope>
</reference>
<feature type="compositionally biased region" description="Polar residues" evidence="25">
    <location>
        <begin position="960"/>
        <end position="970"/>
    </location>
</feature>
<dbReference type="EC" id="2.7.11.1" evidence="6"/>
<reference evidence="29" key="1">
    <citation type="submission" date="2013-07" db="EMBL/GenBank/DDBJ databases">
        <authorList>
            <person name="Geib S."/>
        </authorList>
    </citation>
    <scope>NUCLEOTIDE SEQUENCE</scope>
</reference>
<dbReference type="InterPro" id="IPR000719">
    <property type="entry name" value="Prot_kinase_dom"/>
</dbReference>
<feature type="domain" description="J" evidence="27">
    <location>
        <begin position="1202"/>
        <end position="1278"/>
    </location>
</feature>
<sequence length="1278" mass="139630">MSEFFKSAMGYFNTAPNANIEDPASSTSGNGAPIGINTTNEFCGQVVEVAGYKLRVKRVIAEGGFAFVYVAQDVQTGKEYALKRLIGTDKQACNAIINEINTHKQLSGHPNIVTFVGAAFIDKTTGPQQRAEYLLLTELCNGGSLIDCLNGSFDPSLVLRVIYQASRAIAHMHTQIPPITHRDIKIENFLIGNDKQLKLCDFGSATKESYAPTIDWGAKQRNLLEDQLSSVTTPMYRAPEMLDTWSNYEIGVKVDIWALGCILYALCFQKHPFEDSAKLRIVNGNYMLPTDSRFQCFHEIIKGCLNVNPAHRLNISMVLERLAAISETKNWSLKGALELYGKPIESPQSKSPINGANTANNSGTSIAPQPHLPQVSNVVEGSGKSTFYMDDPTEPRPRPETNVQSQQQQNINPANIQAGGNTGTSNSSLFSSLRGGAGSFLKNLKDTSSKVMQTMQQTIARTDLDISYITSRVLVMPCPSEGFESAYKTNNIEDVRLSIESRFPPQKISIYNFGHSNCPRLSPPVRTVEVGSIYACPQAHSPNLQGIFSVVEDMYGFLTADPKSVVIIQTSDAGGCSAATIAAALLMYANLIHEPEDAVQVFAVKRHPINLRPSEFRYLYYFGDILRQPPLLPHYKSINLVSLSCQPVPRMTKARDGCRIYMEVYCNDRLLLSTLQDYEKMRLYLSGPGKITLPINLTVCGDLIIVLYHARNALKGMVRPQSLKICQFQINTGFIPEQETLITFSSHDLDDLPDADQVPPDFSVSLSLTFTDNECPPSRNPPWLPAKPKRNAQHLFSSQLEFEEMVDNFVTKPTSNQQTPPIVKPEPPTTKPLLSNSPLILPDVTEIRHEDAQRAHPEPSPPIDLLNLNQPQPQQCSQDPQATALPTSDASFDLLGAFGDDNSSGIGSAPIPDILENNVQPTSNADLDDIFGSVASSAPKINVEFNSFASAQSTFADSETASTANTSRSKATPTAATGTFFGSVPSFNTDSNKDPSPQNAKDPFADIADLASGLNINFNPHTLGSKSTGATPIGNSPYTTQFSSPTHNTSGVRTPQPSQQSTASPNHLKSPAGAGNFGASFSTGTGPLFTTPSGQNSNRPSPQSTAASAGSNAQSNRPDYSRSNFDTPKSGQSAGPQNKNADIFADILGEQGYKFGSKTNQGPRSINEMRKEDLIKEMDPEKVKIMEWTEGKKSNIRALLCSMHTVLWTDAKWTKCEMSTLITPADVKKSYRRACLAVHPDKHNGTENENIAKLIFMELNNAWTDFENDATQQNIFNT</sequence>
<keyword evidence="10" id="KW-0597">Phosphoprotein</keyword>
<dbReference type="InterPro" id="IPR035892">
    <property type="entry name" value="C2_domain_sf"/>
</dbReference>
<evidence type="ECO:0000256" key="11">
    <source>
        <dbReference type="ARBA" id="ARBA00022679"/>
    </source>
</evidence>
<feature type="compositionally biased region" description="Low complexity" evidence="25">
    <location>
        <begin position="863"/>
        <end position="881"/>
    </location>
</feature>
<dbReference type="FunFam" id="1.10.287.110:FF:000002">
    <property type="entry name" value="putative tyrosine-protein phosphatase auxilin isoform X2"/>
    <property type="match status" value="1"/>
</dbReference>
<proteinExistence type="evidence at transcript level"/>
<keyword evidence="11" id="KW-0808">Transferase</keyword>
<evidence type="ECO:0000256" key="23">
    <source>
        <dbReference type="ARBA" id="ARBA00068393"/>
    </source>
</evidence>
<dbReference type="InterPro" id="IPR014020">
    <property type="entry name" value="Tensin_C2-dom"/>
</dbReference>
<dbReference type="AlphaFoldDB" id="W8BG22"/>
<feature type="compositionally biased region" description="Polar residues" evidence="25">
    <location>
        <begin position="1023"/>
        <end position="1067"/>
    </location>
</feature>
<evidence type="ECO:0000256" key="10">
    <source>
        <dbReference type="ARBA" id="ARBA00022553"/>
    </source>
</evidence>
<dbReference type="GO" id="GO:0030136">
    <property type="term" value="C:clathrin-coated vesicle"/>
    <property type="evidence" value="ECO:0007669"/>
    <property type="project" value="UniProtKB-SubCell"/>
</dbReference>
<keyword evidence="12" id="KW-0547">Nucleotide-binding</keyword>
<dbReference type="GO" id="GO:0005794">
    <property type="term" value="C:Golgi apparatus"/>
    <property type="evidence" value="ECO:0007669"/>
    <property type="project" value="UniProtKB-SubCell"/>
</dbReference>
<keyword evidence="15" id="KW-0965">Cell junction</keyword>
<accession>W8BG22</accession>
<feature type="compositionally biased region" description="Polar residues" evidence="25">
    <location>
        <begin position="985"/>
        <end position="999"/>
    </location>
</feature>
<feature type="region of interest" description="Disordered" evidence="25">
    <location>
        <begin position="960"/>
        <end position="1003"/>
    </location>
</feature>
<dbReference type="Pfam" id="PF00069">
    <property type="entry name" value="Pkinase"/>
    <property type="match status" value="1"/>
</dbReference>
<dbReference type="FunFam" id="2.60.40.1110:FF:000001">
    <property type="entry name" value="cyclin-G-associated kinase isoform X2"/>
    <property type="match status" value="1"/>
</dbReference>
<dbReference type="GO" id="GO:0005925">
    <property type="term" value="C:focal adhesion"/>
    <property type="evidence" value="ECO:0007669"/>
    <property type="project" value="UniProtKB-SubCell"/>
</dbReference>
<evidence type="ECO:0000256" key="2">
    <source>
        <dbReference type="ARBA" id="ARBA00004246"/>
    </source>
</evidence>
<evidence type="ECO:0000256" key="8">
    <source>
        <dbReference type="ARBA" id="ARBA00022490"/>
    </source>
</evidence>
<keyword evidence="14" id="KW-0067">ATP-binding</keyword>
<name>W8BG22_CERCA</name>
<evidence type="ECO:0000256" key="15">
    <source>
        <dbReference type="ARBA" id="ARBA00022949"/>
    </source>
</evidence>
<evidence type="ECO:0000256" key="1">
    <source>
        <dbReference type="ARBA" id="ARBA00004132"/>
    </source>
</evidence>
<feature type="region of interest" description="Disordered" evidence="25">
    <location>
        <begin position="1023"/>
        <end position="1139"/>
    </location>
</feature>
<dbReference type="PROSITE" id="PS51182">
    <property type="entry name" value="C2_TENSIN"/>
    <property type="match status" value="1"/>
</dbReference>
<keyword evidence="18" id="KW-0131">Cell cycle</keyword>
<dbReference type="SUPFAM" id="SSF49562">
    <property type="entry name" value="C2 domain (Calcium/lipid-binding domain, CaLB)"/>
    <property type="match status" value="1"/>
</dbReference>
<keyword evidence="7" id="KW-0488">Methylation</keyword>
<feature type="domain" description="C2 tensin-type" evidence="28">
    <location>
        <begin position="635"/>
        <end position="771"/>
    </location>
</feature>
<dbReference type="GO" id="GO:0004674">
    <property type="term" value="F:protein serine/threonine kinase activity"/>
    <property type="evidence" value="ECO:0007669"/>
    <property type="project" value="UniProtKB-KW"/>
</dbReference>
<feature type="region of interest" description="Disordered" evidence="25">
    <location>
        <begin position="346"/>
        <end position="407"/>
    </location>
</feature>
<dbReference type="GO" id="GO:0035612">
    <property type="term" value="F:AP-2 adaptor complex binding"/>
    <property type="evidence" value="ECO:0007669"/>
    <property type="project" value="TreeGrafter"/>
</dbReference>
<evidence type="ECO:0000256" key="13">
    <source>
        <dbReference type="ARBA" id="ARBA00022777"/>
    </source>
</evidence>
<keyword evidence="17" id="KW-0333">Golgi apparatus</keyword>
<dbReference type="SMART" id="SM00220">
    <property type="entry name" value="S_TKc"/>
    <property type="match status" value="1"/>
</dbReference>